<evidence type="ECO:0000313" key="1">
    <source>
        <dbReference type="EMBL" id="KAF5321629.1"/>
    </source>
</evidence>
<sequence>MRRVGTAPWIGEEANTLLGLTFDVTQVKPQYILARLRSLPAMSLSAVDEHVRPNSTVRECHLYFGARDTELHPGTIILLGADDNADNTTFQTAFSKAQNTTIHGGFYGINTTEAALEYAISVAAAGSHQQLVLRREAIDLRRQKLADMKYHQRTGTHTNGPRAQQW</sequence>
<gene>
    <name evidence="1" type="ORF">D9619_002286</name>
</gene>
<reference evidence="1 2" key="1">
    <citation type="journal article" date="2020" name="ISME J.">
        <title>Uncovering the hidden diversity of litter-decomposition mechanisms in mushroom-forming fungi.</title>
        <authorList>
            <person name="Floudas D."/>
            <person name="Bentzer J."/>
            <person name="Ahren D."/>
            <person name="Johansson T."/>
            <person name="Persson P."/>
            <person name="Tunlid A."/>
        </authorList>
    </citation>
    <scope>NUCLEOTIDE SEQUENCE [LARGE SCALE GENOMIC DNA]</scope>
    <source>
        <strain evidence="1 2">CBS 101986</strain>
    </source>
</reference>
<dbReference type="EMBL" id="JAACJJ010000028">
    <property type="protein sequence ID" value="KAF5321629.1"/>
    <property type="molecule type" value="Genomic_DNA"/>
</dbReference>
<proteinExistence type="predicted"/>
<name>A0A8H5F2U4_9AGAR</name>
<dbReference type="AlphaFoldDB" id="A0A8H5F2U4"/>
<protein>
    <submittedName>
        <fullName evidence="1">Uncharacterized protein</fullName>
    </submittedName>
</protein>
<evidence type="ECO:0000313" key="2">
    <source>
        <dbReference type="Proteomes" id="UP000567179"/>
    </source>
</evidence>
<comment type="caution">
    <text evidence="1">The sequence shown here is derived from an EMBL/GenBank/DDBJ whole genome shotgun (WGS) entry which is preliminary data.</text>
</comment>
<organism evidence="1 2">
    <name type="scientific">Psilocybe cf. subviscida</name>
    <dbReference type="NCBI Taxonomy" id="2480587"/>
    <lineage>
        <taxon>Eukaryota</taxon>
        <taxon>Fungi</taxon>
        <taxon>Dikarya</taxon>
        <taxon>Basidiomycota</taxon>
        <taxon>Agaricomycotina</taxon>
        <taxon>Agaricomycetes</taxon>
        <taxon>Agaricomycetidae</taxon>
        <taxon>Agaricales</taxon>
        <taxon>Agaricineae</taxon>
        <taxon>Strophariaceae</taxon>
        <taxon>Psilocybe</taxon>
    </lineage>
</organism>
<dbReference type="Proteomes" id="UP000567179">
    <property type="component" value="Unassembled WGS sequence"/>
</dbReference>
<keyword evidence="2" id="KW-1185">Reference proteome</keyword>
<accession>A0A8H5F2U4</accession>